<dbReference type="RefSeq" id="WP_259262048.1">
    <property type="nucleotide sequence ID" value="NZ_JANUEK010000009.1"/>
</dbReference>
<sequence>MRDQVKHVQRLQAAYLIELVEGGAMPIPFREMDTEQRQQFERLLASVPVVILEPAH</sequence>
<accession>A0AAW5PM99</accession>
<evidence type="ECO:0000313" key="1">
    <source>
        <dbReference type="EMBL" id="MCS4281578.1"/>
    </source>
</evidence>
<gene>
    <name evidence="1" type="ORF">M2412_003595</name>
</gene>
<dbReference type="EMBL" id="JANUEK010000009">
    <property type="protein sequence ID" value="MCS4281578.1"/>
    <property type="molecule type" value="Genomic_DNA"/>
</dbReference>
<dbReference type="Proteomes" id="UP001320691">
    <property type="component" value="Unassembled WGS sequence"/>
</dbReference>
<dbReference type="AlphaFoldDB" id="A0AAW5PM99"/>
<evidence type="ECO:0000313" key="2">
    <source>
        <dbReference type="Proteomes" id="UP001320691"/>
    </source>
</evidence>
<reference evidence="1" key="1">
    <citation type="submission" date="2022-08" db="EMBL/GenBank/DDBJ databases">
        <title>Genomic analyses of the natural microbiome of Caenorhabditis elegans.</title>
        <authorList>
            <person name="Samuel B."/>
        </authorList>
    </citation>
    <scope>NUCLEOTIDE SEQUENCE</scope>
    <source>
        <strain evidence="1">BIGb0277</strain>
    </source>
</reference>
<proteinExistence type="predicted"/>
<comment type="caution">
    <text evidence="1">The sequence shown here is derived from an EMBL/GenBank/DDBJ whole genome shotgun (WGS) entry which is preliminary data.</text>
</comment>
<organism evidence="1 2">
    <name type="scientific">Stenotrophomonas rhizophila</name>
    <dbReference type="NCBI Taxonomy" id="216778"/>
    <lineage>
        <taxon>Bacteria</taxon>
        <taxon>Pseudomonadati</taxon>
        <taxon>Pseudomonadota</taxon>
        <taxon>Gammaproteobacteria</taxon>
        <taxon>Lysobacterales</taxon>
        <taxon>Lysobacteraceae</taxon>
        <taxon>Stenotrophomonas</taxon>
    </lineage>
</organism>
<name>A0AAW5PM99_9GAMM</name>
<protein>
    <submittedName>
        <fullName evidence="1">Uncharacterized protein</fullName>
    </submittedName>
</protein>